<protein>
    <submittedName>
        <fullName evidence="2">Uncharacterized protein</fullName>
    </submittedName>
</protein>
<evidence type="ECO:0000256" key="1">
    <source>
        <dbReference type="SAM" id="MobiDB-lite"/>
    </source>
</evidence>
<comment type="caution">
    <text evidence="2">The sequence shown here is derived from an EMBL/GenBank/DDBJ whole genome shotgun (WGS) entry which is preliminary data.</text>
</comment>
<accession>A0A6S7GJM7</accession>
<proteinExistence type="predicted"/>
<reference evidence="2" key="1">
    <citation type="submission" date="2020-04" db="EMBL/GenBank/DDBJ databases">
        <authorList>
            <person name="Alioto T."/>
            <person name="Alioto T."/>
            <person name="Gomez Garrido J."/>
        </authorList>
    </citation>
    <scope>NUCLEOTIDE SEQUENCE</scope>
    <source>
        <strain evidence="2">A484AB</strain>
    </source>
</reference>
<evidence type="ECO:0000313" key="2">
    <source>
        <dbReference type="EMBL" id="CAB3993634.1"/>
    </source>
</evidence>
<keyword evidence="3" id="KW-1185">Reference proteome</keyword>
<feature type="compositionally biased region" description="Low complexity" evidence="1">
    <location>
        <begin position="1"/>
        <end position="14"/>
    </location>
</feature>
<name>A0A6S7GJM7_PARCT</name>
<sequence length="157" mass="17569">MSTSELYSDESSSVESERESHGDIDHYKLEVEEFDVGSASVSNEASGKSWEDNTVAAATAVFPYSDELIADIKWIEEYEREKESEKLHVEALKQRLDGTIAVSQWCKCGNCDMALLQNVYKCQCCQEIPRCINNLQSEDALQDTRTPPSSVTHHSGV</sequence>
<dbReference type="AlphaFoldDB" id="A0A6S7GJM7"/>
<organism evidence="2 3">
    <name type="scientific">Paramuricea clavata</name>
    <name type="common">Red gorgonian</name>
    <name type="synonym">Violescent sea-whip</name>
    <dbReference type="NCBI Taxonomy" id="317549"/>
    <lineage>
        <taxon>Eukaryota</taxon>
        <taxon>Metazoa</taxon>
        <taxon>Cnidaria</taxon>
        <taxon>Anthozoa</taxon>
        <taxon>Octocorallia</taxon>
        <taxon>Malacalcyonacea</taxon>
        <taxon>Plexauridae</taxon>
        <taxon>Paramuricea</taxon>
    </lineage>
</organism>
<gene>
    <name evidence="2" type="ORF">PACLA_8A046150</name>
</gene>
<feature type="region of interest" description="Disordered" evidence="1">
    <location>
        <begin position="1"/>
        <end position="25"/>
    </location>
</feature>
<feature type="compositionally biased region" description="Basic and acidic residues" evidence="1">
    <location>
        <begin position="15"/>
        <end position="25"/>
    </location>
</feature>
<evidence type="ECO:0000313" key="3">
    <source>
        <dbReference type="Proteomes" id="UP001152795"/>
    </source>
</evidence>
<dbReference type="Proteomes" id="UP001152795">
    <property type="component" value="Unassembled WGS sequence"/>
</dbReference>
<dbReference type="EMBL" id="CACRXK020002297">
    <property type="protein sequence ID" value="CAB3993634.1"/>
    <property type="molecule type" value="Genomic_DNA"/>
</dbReference>